<dbReference type="PANTHER" id="PTHR23502">
    <property type="entry name" value="MAJOR FACILITATOR SUPERFAMILY"/>
    <property type="match status" value="1"/>
</dbReference>
<feature type="transmembrane region" description="Helical" evidence="7">
    <location>
        <begin position="282"/>
        <end position="303"/>
    </location>
</feature>
<accession>A0A6A6ENQ3</accession>
<evidence type="ECO:0000313" key="10">
    <source>
        <dbReference type="Proteomes" id="UP000800200"/>
    </source>
</evidence>
<keyword evidence="5 7" id="KW-0472">Membrane</keyword>
<keyword evidence="2" id="KW-0813">Transport</keyword>
<keyword evidence="10" id="KW-1185">Reference proteome</keyword>
<evidence type="ECO:0000313" key="9">
    <source>
        <dbReference type="EMBL" id="KAF2192673.1"/>
    </source>
</evidence>
<feature type="region of interest" description="Disordered" evidence="6">
    <location>
        <begin position="1"/>
        <end position="35"/>
    </location>
</feature>
<dbReference type="AlphaFoldDB" id="A0A6A6ENQ3"/>
<feature type="transmembrane region" description="Helical" evidence="7">
    <location>
        <begin position="373"/>
        <end position="391"/>
    </location>
</feature>
<evidence type="ECO:0000256" key="1">
    <source>
        <dbReference type="ARBA" id="ARBA00004141"/>
    </source>
</evidence>
<proteinExistence type="predicted"/>
<dbReference type="GO" id="GO:0005886">
    <property type="term" value="C:plasma membrane"/>
    <property type="evidence" value="ECO:0007669"/>
    <property type="project" value="TreeGrafter"/>
</dbReference>
<feature type="transmembrane region" description="Helical" evidence="7">
    <location>
        <begin position="397"/>
        <end position="423"/>
    </location>
</feature>
<feature type="transmembrane region" description="Helical" evidence="7">
    <location>
        <begin position="45"/>
        <end position="69"/>
    </location>
</feature>
<evidence type="ECO:0000256" key="5">
    <source>
        <dbReference type="ARBA" id="ARBA00023136"/>
    </source>
</evidence>
<dbReference type="EMBL" id="ML994615">
    <property type="protein sequence ID" value="KAF2192673.1"/>
    <property type="molecule type" value="Genomic_DNA"/>
</dbReference>
<dbReference type="Gene3D" id="1.20.1720.10">
    <property type="entry name" value="Multidrug resistance protein D"/>
    <property type="match status" value="1"/>
</dbReference>
<dbReference type="InterPro" id="IPR011701">
    <property type="entry name" value="MFS"/>
</dbReference>
<keyword evidence="4 7" id="KW-1133">Transmembrane helix</keyword>
<dbReference type="Gene3D" id="1.20.1250.20">
    <property type="entry name" value="MFS general substrate transporter like domains"/>
    <property type="match status" value="1"/>
</dbReference>
<dbReference type="SUPFAM" id="SSF103473">
    <property type="entry name" value="MFS general substrate transporter"/>
    <property type="match status" value="1"/>
</dbReference>
<dbReference type="Pfam" id="PF07690">
    <property type="entry name" value="MFS_1"/>
    <property type="match status" value="1"/>
</dbReference>
<dbReference type="InterPro" id="IPR020846">
    <property type="entry name" value="MFS_dom"/>
</dbReference>
<evidence type="ECO:0000256" key="4">
    <source>
        <dbReference type="ARBA" id="ARBA00022989"/>
    </source>
</evidence>
<gene>
    <name evidence="9" type="ORF">K469DRAFT_735594</name>
</gene>
<sequence>MTEEINKSPPSPSTPSPQNPPQSPPNTQNSPPIPSNLPFTRPQKALIITLTTLSASLSSISSNIYFPILPTLSSHFSVTPTLINLTVTTYMLFQAFSPTIWGALSDSYGRRMVYLITLTIYVGACIGLAESRKYYQLLILRAVQSTGSASTIALGAGVVGDVTTREERGGYMGWFQAGLLVPLAAGPILGGGLSGGLGWRSVFWALVIFGGVVLVAVGVFLPETLKGLRDGGGWYTRSVLSICRETRKGGIEDVENGVQEIEGTGKKESKVQLDFLSPLKMVFSGEVTCIILFLSLYYTVWQTTITAMSTLFASSYGLSDTKIGLTFIANGVGCILGTITTGRLLDLDYARIKASFTGTTEDFPLEKARLRTIWLWSAAQIASTLVFGWTLDKRVHIAVPIICTFFLGWAATSIQSVVTTFLVDAFSGRSASATAALNMARCLIGAGGTAGILPIAEGIGVGWTFTLCTGFLFAALGLVLVQMRCGSRWRKTREEKEKERKVVSKK</sequence>
<dbReference type="Proteomes" id="UP000800200">
    <property type="component" value="Unassembled WGS sequence"/>
</dbReference>
<dbReference type="GO" id="GO:0022857">
    <property type="term" value="F:transmembrane transporter activity"/>
    <property type="evidence" value="ECO:0007669"/>
    <property type="project" value="InterPro"/>
</dbReference>
<feature type="transmembrane region" description="Helical" evidence="7">
    <location>
        <begin position="323"/>
        <end position="345"/>
    </location>
</feature>
<feature type="transmembrane region" description="Helical" evidence="7">
    <location>
        <begin position="111"/>
        <end position="129"/>
    </location>
</feature>
<evidence type="ECO:0000256" key="6">
    <source>
        <dbReference type="SAM" id="MobiDB-lite"/>
    </source>
</evidence>
<reference evidence="9" key="1">
    <citation type="journal article" date="2020" name="Stud. Mycol.">
        <title>101 Dothideomycetes genomes: a test case for predicting lifestyles and emergence of pathogens.</title>
        <authorList>
            <person name="Haridas S."/>
            <person name="Albert R."/>
            <person name="Binder M."/>
            <person name="Bloem J."/>
            <person name="Labutti K."/>
            <person name="Salamov A."/>
            <person name="Andreopoulos B."/>
            <person name="Baker S."/>
            <person name="Barry K."/>
            <person name="Bills G."/>
            <person name="Bluhm B."/>
            <person name="Cannon C."/>
            <person name="Castanera R."/>
            <person name="Culley D."/>
            <person name="Daum C."/>
            <person name="Ezra D."/>
            <person name="Gonzalez J."/>
            <person name="Henrissat B."/>
            <person name="Kuo A."/>
            <person name="Liang C."/>
            <person name="Lipzen A."/>
            <person name="Lutzoni F."/>
            <person name="Magnuson J."/>
            <person name="Mondo S."/>
            <person name="Nolan M."/>
            <person name="Ohm R."/>
            <person name="Pangilinan J."/>
            <person name="Park H.-J."/>
            <person name="Ramirez L."/>
            <person name="Alfaro M."/>
            <person name="Sun H."/>
            <person name="Tritt A."/>
            <person name="Yoshinaga Y."/>
            <person name="Zwiers L.-H."/>
            <person name="Turgeon B."/>
            <person name="Goodwin S."/>
            <person name="Spatafora J."/>
            <person name="Crous P."/>
            <person name="Grigoriev I."/>
        </authorList>
    </citation>
    <scope>NUCLEOTIDE SEQUENCE</scope>
    <source>
        <strain evidence="9">CBS 207.26</strain>
    </source>
</reference>
<dbReference type="FunFam" id="1.20.1720.10:FF:000009">
    <property type="entry name" value="MFS multidrug transporter"/>
    <property type="match status" value="1"/>
</dbReference>
<evidence type="ECO:0000256" key="7">
    <source>
        <dbReference type="SAM" id="Phobius"/>
    </source>
</evidence>
<feature type="transmembrane region" description="Helical" evidence="7">
    <location>
        <begin position="135"/>
        <end position="159"/>
    </location>
</feature>
<dbReference type="InterPro" id="IPR036259">
    <property type="entry name" value="MFS_trans_sf"/>
</dbReference>
<protein>
    <submittedName>
        <fullName evidence="9">MFS general substrate transporter</fullName>
    </submittedName>
</protein>
<dbReference type="InterPro" id="IPR001958">
    <property type="entry name" value="Tet-R_TetA/multi-R_MdtG-like"/>
</dbReference>
<dbReference type="OrthoDB" id="2441642at2759"/>
<evidence type="ECO:0000256" key="3">
    <source>
        <dbReference type="ARBA" id="ARBA00022692"/>
    </source>
</evidence>
<feature type="transmembrane region" description="Helical" evidence="7">
    <location>
        <begin position="81"/>
        <end position="104"/>
    </location>
</feature>
<feature type="transmembrane region" description="Helical" evidence="7">
    <location>
        <begin position="462"/>
        <end position="481"/>
    </location>
</feature>
<feature type="domain" description="Major facilitator superfamily (MFS) profile" evidence="8">
    <location>
        <begin position="47"/>
        <end position="487"/>
    </location>
</feature>
<evidence type="ECO:0000259" key="8">
    <source>
        <dbReference type="PROSITE" id="PS50850"/>
    </source>
</evidence>
<keyword evidence="3 7" id="KW-0812">Transmembrane</keyword>
<dbReference type="PRINTS" id="PR01035">
    <property type="entry name" value="TCRTETA"/>
</dbReference>
<dbReference type="PROSITE" id="PS50850">
    <property type="entry name" value="MFS"/>
    <property type="match status" value="1"/>
</dbReference>
<organism evidence="9 10">
    <name type="scientific">Zopfia rhizophila CBS 207.26</name>
    <dbReference type="NCBI Taxonomy" id="1314779"/>
    <lineage>
        <taxon>Eukaryota</taxon>
        <taxon>Fungi</taxon>
        <taxon>Dikarya</taxon>
        <taxon>Ascomycota</taxon>
        <taxon>Pezizomycotina</taxon>
        <taxon>Dothideomycetes</taxon>
        <taxon>Dothideomycetes incertae sedis</taxon>
        <taxon>Zopfiaceae</taxon>
        <taxon>Zopfia</taxon>
    </lineage>
</organism>
<dbReference type="PANTHER" id="PTHR23502:SF51">
    <property type="entry name" value="QUINIDINE RESISTANCE PROTEIN 1-RELATED"/>
    <property type="match status" value="1"/>
</dbReference>
<evidence type="ECO:0000256" key="2">
    <source>
        <dbReference type="ARBA" id="ARBA00022448"/>
    </source>
</evidence>
<feature type="compositionally biased region" description="Pro residues" evidence="6">
    <location>
        <begin position="9"/>
        <end position="24"/>
    </location>
</feature>
<name>A0A6A6ENQ3_9PEZI</name>
<feature type="transmembrane region" description="Helical" evidence="7">
    <location>
        <begin position="202"/>
        <end position="221"/>
    </location>
</feature>
<feature type="transmembrane region" description="Helical" evidence="7">
    <location>
        <begin position="171"/>
        <end position="190"/>
    </location>
</feature>
<comment type="subcellular location">
    <subcellularLocation>
        <location evidence="1">Membrane</location>
        <topology evidence="1">Multi-pass membrane protein</topology>
    </subcellularLocation>
</comment>